<proteinExistence type="predicted"/>
<dbReference type="InterPro" id="IPR027275">
    <property type="entry name" value="PRC-brl_dom"/>
</dbReference>
<sequence>MRKLLASTALLAIGATPLFAQTDTTTIQTAGEDSVFLADATPGQMLASRLMGMRVYSSEADLGDATFADADQDWDDIGEVGDVILSQDGSTEAIILDIGGFLGIGERNVAVSLDQIQFVADDNDPGDYFLVVNATQDQLENAPQFDLAQMNGAAAMTAGEDAELAATDAPEAGAEMDAAEMEAEPLPSDGEVAEGGELVTEPDAEATDQAGMATGTDTETLANGGMAPTATAPGMVGDGLATGEGFSREGYQMVDATAMTAEELDGVRVYGTDDSWIGEVSDILLSQEGSIESVIVDVGGFLGIGEKPVQLSFEDLNLQRQENGNQLRAYVGATEEELEALPRFEQ</sequence>
<dbReference type="Proteomes" id="UP001265259">
    <property type="component" value="Unassembled WGS sequence"/>
</dbReference>
<dbReference type="Pfam" id="PF05239">
    <property type="entry name" value="PRC"/>
    <property type="match status" value="2"/>
</dbReference>
<dbReference type="PANTHER" id="PTHR36505">
    <property type="entry name" value="BLR1072 PROTEIN"/>
    <property type="match status" value="1"/>
</dbReference>
<evidence type="ECO:0000259" key="3">
    <source>
        <dbReference type="Pfam" id="PF05239"/>
    </source>
</evidence>
<feature type="domain" description="PRC-barrel" evidence="3">
    <location>
        <begin position="44"/>
        <end position="132"/>
    </location>
</feature>
<keyword evidence="5" id="KW-1185">Reference proteome</keyword>
<evidence type="ECO:0000313" key="5">
    <source>
        <dbReference type="Proteomes" id="UP001265259"/>
    </source>
</evidence>
<organism evidence="4 5">
    <name type="scientific">Tropicimonas omnivorans</name>
    <dbReference type="NCBI Taxonomy" id="3075590"/>
    <lineage>
        <taxon>Bacteria</taxon>
        <taxon>Pseudomonadati</taxon>
        <taxon>Pseudomonadota</taxon>
        <taxon>Alphaproteobacteria</taxon>
        <taxon>Rhodobacterales</taxon>
        <taxon>Roseobacteraceae</taxon>
        <taxon>Tropicimonas</taxon>
    </lineage>
</organism>
<reference evidence="4 5" key="1">
    <citation type="submission" date="2023-09" db="EMBL/GenBank/DDBJ databases">
        <authorList>
            <person name="Rey-Velasco X."/>
        </authorList>
    </citation>
    <scope>NUCLEOTIDE SEQUENCE [LARGE SCALE GENOMIC DNA]</scope>
    <source>
        <strain evidence="4 5">F158</strain>
    </source>
</reference>
<feature type="domain" description="PRC-barrel" evidence="3">
    <location>
        <begin position="258"/>
        <end position="318"/>
    </location>
</feature>
<dbReference type="SUPFAM" id="SSF50346">
    <property type="entry name" value="PRC-barrel domain"/>
    <property type="match status" value="2"/>
</dbReference>
<evidence type="ECO:0000256" key="2">
    <source>
        <dbReference type="SAM" id="SignalP"/>
    </source>
</evidence>
<evidence type="ECO:0000313" key="4">
    <source>
        <dbReference type="EMBL" id="MDT0682057.1"/>
    </source>
</evidence>
<dbReference type="InterPro" id="IPR011033">
    <property type="entry name" value="PRC_barrel-like_sf"/>
</dbReference>
<dbReference type="EMBL" id="JAVRHL010000001">
    <property type="protein sequence ID" value="MDT0682057.1"/>
    <property type="molecule type" value="Genomic_DNA"/>
</dbReference>
<comment type="caution">
    <text evidence="4">The sequence shown here is derived from an EMBL/GenBank/DDBJ whole genome shotgun (WGS) entry which is preliminary data.</text>
</comment>
<feature type="region of interest" description="Disordered" evidence="1">
    <location>
        <begin position="174"/>
        <end position="194"/>
    </location>
</feature>
<feature type="signal peptide" evidence="2">
    <location>
        <begin position="1"/>
        <end position="20"/>
    </location>
</feature>
<dbReference type="PANTHER" id="PTHR36505:SF1">
    <property type="entry name" value="BLR1072 PROTEIN"/>
    <property type="match status" value="1"/>
</dbReference>
<feature type="chain" id="PRO_5045135545" evidence="2">
    <location>
        <begin position="21"/>
        <end position="346"/>
    </location>
</feature>
<name>A0ABU3DEB3_9RHOB</name>
<protein>
    <submittedName>
        <fullName evidence="4">PRC-barrel domain-containing protein</fullName>
    </submittedName>
</protein>
<gene>
    <name evidence="4" type="ORF">RM543_05125</name>
</gene>
<accession>A0ABU3DEB3</accession>
<dbReference type="Gene3D" id="2.30.30.240">
    <property type="entry name" value="PRC-barrel domain"/>
    <property type="match status" value="2"/>
</dbReference>
<dbReference type="RefSeq" id="WP_311689803.1">
    <property type="nucleotide sequence ID" value="NZ_JAVRHL010000001.1"/>
</dbReference>
<keyword evidence="2" id="KW-0732">Signal</keyword>
<evidence type="ECO:0000256" key="1">
    <source>
        <dbReference type="SAM" id="MobiDB-lite"/>
    </source>
</evidence>